<evidence type="ECO:0000256" key="7">
    <source>
        <dbReference type="ARBA" id="ARBA00022490"/>
    </source>
</evidence>
<comment type="similarity">
    <text evidence="4">Belongs to the serine/threonine dehydratase family.</text>
</comment>
<dbReference type="InterPro" id="IPR000634">
    <property type="entry name" value="Ser/Thr_deHydtase_PyrdxlP-BS"/>
</dbReference>
<dbReference type="GO" id="GO:0006565">
    <property type="term" value="P:L-serine catabolic process"/>
    <property type="evidence" value="ECO:0007669"/>
    <property type="project" value="TreeGrafter"/>
</dbReference>
<evidence type="ECO:0000256" key="2">
    <source>
        <dbReference type="ARBA" id="ARBA00004496"/>
    </source>
</evidence>
<comment type="subcellular location">
    <subcellularLocation>
        <location evidence="2">Cytoplasm</location>
    </subcellularLocation>
</comment>
<feature type="domain" description="Tryptophan synthase beta chain-like PALP" evidence="12">
    <location>
        <begin position="33"/>
        <end position="362"/>
    </location>
</feature>
<comment type="caution">
    <text evidence="13">The sequence shown here is derived from an EMBL/GenBank/DDBJ whole genome shotgun (WGS) entry which is preliminary data.</text>
</comment>
<dbReference type="EC" id="4.3.1.17" evidence="5"/>
<dbReference type="PROSITE" id="PS00165">
    <property type="entry name" value="DEHYDRATASE_SER_THR"/>
    <property type="match status" value="1"/>
</dbReference>
<feature type="region of interest" description="Disordered" evidence="11">
    <location>
        <begin position="374"/>
        <end position="471"/>
    </location>
</feature>
<dbReference type="InterPro" id="IPR050147">
    <property type="entry name" value="Ser/Thr_Dehydratase"/>
</dbReference>
<organism evidence="13 14">
    <name type="scientific">Monascus purpureus</name>
    <name type="common">Red mold</name>
    <name type="synonym">Monascus anka</name>
    <dbReference type="NCBI Taxonomy" id="5098"/>
    <lineage>
        <taxon>Eukaryota</taxon>
        <taxon>Fungi</taxon>
        <taxon>Dikarya</taxon>
        <taxon>Ascomycota</taxon>
        <taxon>Pezizomycotina</taxon>
        <taxon>Eurotiomycetes</taxon>
        <taxon>Eurotiomycetidae</taxon>
        <taxon>Eurotiales</taxon>
        <taxon>Aspergillaceae</taxon>
        <taxon>Monascus</taxon>
    </lineage>
</organism>
<dbReference type="GO" id="GO:0003941">
    <property type="term" value="F:L-serine ammonia-lyase activity"/>
    <property type="evidence" value="ECO:0007669"/>
    <property type="project" value="UniProtKB-EC"/>
</dbReference>
<comment type="pathway">
    <text evidence="3">Carbohydrate biosynthesis; gluconeogenesis.</text>
</comment>
<dbReference type="Proteomes" id="UP000319663">
    <property type="component" value="Unassembled WGS sequence"/>
</dbReference>
<evidence type="ECO:0000256" key="10">
    <source>
        <dbReference type="ARBA" id="ARBA00049406"/>
    </source>
</evidence>
<evidence type="ECO:0000313" key="14">
    <source>
        <dbReference type="Proteomes" id="UP000319663"/>
    </source>
</evidence>
<name>A0A507R095_MONPU</name>
<dbReference type="AlphaFoldDB" id="A0A507R095"/>
<dbReference type="STRING" id="5098.A0A507R095"/>
<keyword evidence="9" id="KW-0456">Lyase</keyword>
<evidence type="ECO:0000256" key="1">
    <source>
        <dbReference type="ARBA" id="ARBA00001933"/>
    </source>
</evidence>
<dbReference type="FunFam" id="3.40.50.1100:FF:000040">
    <property type="entry name" value="L-serine dehydratase, putative"/>
    <property type="match status" value="1"/>
</dbReference>
<dbReference type="EMBL" id="VIFY01000018">
    <property type="protein sequence ID" value="TQB75565.1"/>
    <property type="molecule type" value="Genomic_DNA"/>
</dbReference>
<keyword evidence="6" id="KW-0312">Gluconeogenesis</keyword>
<dbReference type="GO" id="GO:0009097">
    <property type="term" value="P:isoleucine biosynthetic process"/>
    <property type="evidence" value="ECO:0007669"/>
    <property type="project" value="TreeGrafter"/>
</dbReference>
<accession>A0A507R095</accession>
<feature type="compositionally biased region" description="Polar residues" evidence="11">
    <location>
        <begin position="389"/>
        <end position="398"/>
    </location>
</feature>
<dbReference type="Pfam" id="PF00291">
    <property type="entry name" value="PALP"/>
    <property type="match status" value="1"/>
</dbReference>
<dbReference type="SUPFAM" id="SSF53686">
    <property type="entry name" value="Tryptophan synthase beta subunit-like PLP-dependent enzymes"/>
    <property type="match status" value="1"/>
</dbReference>
<evidence type="ECO:0000256" key="11">
    <source>
        <dbReference type="SAM" id="MobiDB-lite"/>
    </source>
</evidence>
<dbReference type="InterPro" id="IPR001926">
    <property type="entry name" value="TrpB-like_PALP"/>
</dbReference>
<evidence type="ECO:0000256" key="3">
    <source>
        <dbReference type="ARBA" id="ARBA00004742"/>
    </source>
</evidence>
<dbReference type="GO" id="GO:0005737">
    <property type="term" value="C:cytoplasm"/>
    <property type="evidence" value="ECO:0007669"/>
    <property type="project" value="UniProtKB-SubCell"/>
</dbReference>
<dbReference type="InterPro" id="IPR036052">
    <property type="entry name" value="TrpB-like_PALP_sf"/>
</dbReference>
<dbReference type="Gene3D" id="3.40.50.1100">
    <property type="match status" value="3"/>
</dbReference>
<reference evidence="13 14" key="1">
    <citation type="submission" date="2019-06" db="EMBL/GenBank/DDBJ databases">
        <title>Wine fermentation using esterase from Monascus purpureus.</title>
        <authorList>
            <person name="Geng C."/>
            <person name="Zhang Y."/>
        </authorList>
    </citation>
    <scope>NUCLEOTIDE SEQUENCE [LARGE SCALE GENOMIC DNA]</scope>
    <source>
        <strain evidence="13">HQ1</strain>
    </source>
</reference>
<dbReference type="PANTHER" id="PTHR48078:SF4">
    <property type="entry name" value="DEHYDRATASE, PUTATIVE (AFU_ORTHOLOGUE AFUA_4G07810)-RELATED"/>
    <property type="match status" value="1"/>
</dbReference>
<evidence type="ECO:0000313" key="13">
    <source>
        <dbReference type="EMBL" id="TQB75565.1"/>
    </source>
</evidence>
<dbReference type="PANTHER" id="PTHR48078">
    <property type="entry name" value="THREONINE DEHYDRATASE, MITOCHONDRIAL-RELATED"/>
    <property type="match status" value="1"/>
</dbReference>
<evidence type="ECO:0000259" key="12">
    <source>
        <dbReference type="Pfam" id="PF00291"/>
    </source>
</evidence>
<dbReference type="GO" id="GO:0006567">
    <property type="term" value="P:L-threonine catabolic process"/>
    <property type="evidence" value="ECO:0007669"/>
    <property type="project" value="TreeGrafter"/>
</dbReference>
<keyword evidence="8" id="KW-0663">Pyridoxal phosphate</keyword>
<proteinExistence type="inferred from homology"/>
<evidence type="ECO:0000256" key="5">
    <source>
        <dbReference type="ARBA" id="ARBA00012093"/>
    </source>
</evidence>
<protein>
    <recommendedName>
        <fullName evidence="5">L-serine ammonia-lyase</fullName>
        <ecNumber evidence="5">4.3.1.17</ecNumber>
    </recommendedName>
</protein>
<evidence type="ECO:0000256" key="8">
    <source>
        <dbReference type="ARBA" id="ARBA00022898"/>
    </source>
</evidence>
<comment type="catalytic activity">
    <reaction evidence="10">
        <text>L-serine = pyruvate + NH4(+)</text>
        <dbReference type="Rhea" id="RHEA:19169"/>
        <dbReference type="ChEBI" id="CHEBI:15361"/>
        <dbReference type="ChEBI" id="CHEBI:28938"/>
        <dbReference type="ChEBI" id="CHEBI:33384"/>
        <dbReference type="EC" id="4.3.1.17"/>
    </reaction>
</comment>
<gene>
    <name evidence="13" type="ORF">MPDQ_002529</name>
</gene>
<evidence type="ECO:0000256" key="4">
    <source>
        <dbReference type="ARBA" id="ARBA00010869"/>
    </source>
</evidence>
<sequence length="528" mass="56665">MEPATVPLNPPEALRGNPREHPLYPTKKTPWLETPFVHSPSLSKLANCQIFLKLEHLQPSGSFKSRAMGSQILSHLSKLKNEQGKLTKKVHFFASSGGNAGLAAVCAAQSLGYPCTVVVPAPTPDHMFDRLYAAGAEEVVKFGETIAAAGVYMKDVVMKGAHRERLQEKDEGEDIAKIALHPFDDESIWEGNSTIINELEKQLPLVIEDDQEQKPNDDNYNDLPLPVDAIICSVGGGGLMNGLIMGLERLKQKKQQQKQQACTDKAKKIHILAAETEGTHSLSLSLSRRTLITLPRITSKAISLGVVRVSERTFQLALNPPDGIEVHSVVLSDAEAARGVLSLVDSERVLVELACGVCVDVAVGSASWSSSLLLPGADSKADTGGKVSGITTTSTGNTPKKRKRTPSMGHGDQSGRLPPSLSACAKTEEIDVDTVDMNMHTSTSMNPSSDESDSSSLSAPMSPSSEATEVTLLSDDSTGQFKSKLHQLLPNLTPKSRVVIIVCGGSNVTLGMAAKWRELLKNGWIEKS</sequence>
<dbReference type="GO" id="GO:0004794">
    <property type="term" value="F:threonine deaminase activity"/>
    <property type="evidence" value="ECO:0007669"/>
    <property type="project" value="TreeGrafter"/>
</dbReference>
<evidence type="ECO:0000256" key="9">
    <source>
        <dbReference type="ARBA" id="ARBA00023239"/>
    </source>
</evidence>
<feature type="region of interest" description="Disordered" evidence="11">
    <location>
        <begin position="1"/>
        <end position="26"/>
    </location>
</feature>
<keyword evidence="7" id="KW-0963">Cytoplasm</keyword>
<keyword evidence="14" id="KW-1185">Reference proteome</keyword>
<dbReference type="GO" id="GO:0030170">
    <property type="term" value="F:pyridoxal phosphate binding"/>
    <property type="evidence" value="ECO:0007669"/>
    <property type="project" value="InterPro"/>
</dbReference>
<dbReference type="GO" id="GO:0006094">
    <property type="term" value="P:gluconeogenesis"/>
    <property type="evidence" value="ECO:0007669"/>
    <property type="project" value="UniProtKB-KW"/>
</dbReference>
<evidence type="ECO:0000256" key="6">
    <source>
        <dbReference type="ARBA" id="ARBA00022432"/>
    </source>
</evidence>
<feature type="compositionally biased region" description="Low complexity" evidence="11">
    <location>
        <begin position="441"/>
        <end position="467"/>
    </location>
</feature>
<comment type="cofactor">
    <cofactor evidence="1">
        <name>pyridoxal 5'-phosphate</name>
        <dbReference type="ChEBI" id="CHEBI:597326"/>
    </cofactor>
</comment>